<evidence type="ECO:0000313" key="5">
    <source>
        <dbReference type="Proteomes" id="UP000184096"/>
    </source>
</evidence>
<dbReference type="InterPro" id="IPR011250">
    <property type="entry name" value="OMP/PagP_B-barrel"/>
</dbReference>
<dbReference type="SUPFAM" id="SSF56925">
    <property type="entry name" value="OMPA-like"/>
    <property type="match status" value="1"/>
</dbReference>
<name>A0A1M7SSZ5_9BRAD</name>
<dbReference type="GO" id="GO:0015288">
    <property type="term" value="F:porin activity"/>
    <property type="evidence" value="ECO:0007669"/>
    <property type="project" value="InterPro"/>
</dbReference>
<dbReference type="PANTHER" id="PTHR34001">
    <property type="entry name" value="BLL7405 PROTEIN"/>
    <property type="match status" value="1"/>
</dbReference>
<protein>
    <submittedName>
        <fullName evidence="4">High affinity Mn2+ porin</fullName>
    </submittedName>
</protein>
<comment type="similarity">
    <text evidence="2">Belongs to the Omp25/RopB family.</text>
</comment>
<dbReference type="InterPro" id="IPR051692">
    <property type="entry name" value="OMP-like"/>
</dbReference>
<dbReference type="InterPro" id="IPR038673">
    <property type="entry name" value="OprB_sf"/>
</dbReference>
<evidence type="ECO:0000256" key="3">
    <source>
        <dbReference type="RuleBase" id="RU363072"/>
    </source>
</evidence>
<dbReference type="Pfam" id="PF04966">
    <property type="entry name" value="OprB"/>
    <property type="match status" value="1"/>
</dbReference>
<keyword evidence="5" id="KW-1185">Reference proteome</keyword>
<dbReference type="OrthoDB" id="5755240at2"/>
<proteinExistence type="inferred from homology"/>
<sequence length="711" mass="77455">MNIFYIAKARNWLPEWRPALGGASVAILLTSGATAADLAYKAPVAQPSALYDWTGFYFGAHTGYAWGNSNWTASSGGAVTDRGFVSLAQGYDGNNQGGSWFNGIQVGYNRMLANRVVLGVEADVSVSSFLNYYGNRIGNTVPVLGGTASYSDNVFASGTVRGRIGYAPGNWLFYATGGFAWTSENYLLAPSTDSSFQQRTGWAAGAGIEGPLLPHWTVKAEYLFTGYGNNRPVNFLTSNQQFTSNLSEQEVRVGLNYHFGEKDPPPTNGFFSDPDRFNMHAQATYTWQGYPAFRNPPGSLVIASPPFLGFPGGGEARSIGEATLYAGMRLWNGAELWINPEIDQGLGLGNSIGVGAYVNGEAFKIGSSEPYAKIQRAFIRQTIDLGGEKEKVAADINQFAGTQTADRLVFTFGRLAPIDIFDTNKYAGNSRTQFLNWGFLYALPFDWGGDAWGSGWGAVGEWYTGRYTFRLGWFDTEKSAIADNLPTSTTFGVDPTFKQFDIMAEFEERHELWGQPGKFKFNVNLISANLGTYSNAIFDAQANSPCSIALAGGVAGFPALACVRHYTQKVDAHINIEQAITQDIGIFSRIGWAPGYIEDLAVTDSNFFASGGVSVTGRMWGRPADTIGAGYIYNRISKAEQNYLNLGGLGSFVGDGLLPNPRAEQVLEAYYSWQLNASTAVTFDYQYFANPGFNGDRGPINIFATRIHWQY</sequence>
<accession>A0A1M7SSZ5</accession>
<dbReference type="GO" id="GO:0008643">
    <property type="term" value="P:carbohydrate transport"/>
    <property type="evidence" value="ECO:0007669"/>
    <property type="project" value="InterPro"/>
</dbReference>
<evidence type="ECO:0000256" key="1">
    <source>
        <dbReference type="ARBA" id="ARBA00008769"/>
    </source>
</evidence>
<evidence type="ECO:0000256" key="2">
    <source>
        <dbReference type="ARBA" id="ARBA00038306"/>
    </source>
</evidence>
<dbReference type="GO" id="GO:0016020">
    <property type="term" value="C:membrane"/>
    <property type="evidence" value="ECO:0007669"/>
    <property type="project" value="InterPro"/>
</dbReference>
<dbReference type="Gene3D" id="2.40.160.180">
    <property type="entry name" value="Carbohydrate-selective porin OprB"/>
    <property type="match status" value="1"/>
</dbReference>
<dbReference type="PANTHER" id="PTHR34001:SF3">
    <property type="entry name" value="BLL7405 PROTEIN"/>
    <property type="match status" value="1"/>
</dbReference>
<evidence type="ECO:0000313" key="4">
    <source>
        <dbReference type="EMBL" id="SHN61500.1"/>
    </source>
</evidence>
<comment type="similarity">
    <text evidence="1 3">Belongs to the OprB family.</text>
</comment>
<dbReference type="RefSeq" id="WP_072815918.1">
    <property type="nucleotide sequence ID" value="NZ_LT670849.1"/>
</dbReference>
<reference evidence="5" key="1">
    <citation type="submission" date="2016-11" db="EMBL/GenBank/DDBJ databases">
        <authorList>
            <person name="Varghese N."/>
            <person name="Submissions S."/>
        </authorList>
    </citation>
    <scope>NUCLEOTIDE SEQUENCE [LARGE SCALE GENOMIC DNA]</scope>
    <source>
        <strain evidence="5">GAS401</strain>
    </source>
</reference>
<organism evidence="4 5">
    <name type="scientific">Bradyrhizobium erythrophlei</name>
    <dbReference type="NCBI Taxonomy" id="1437360"/>
    <lineage>
        <taxon>Bacteria</taxon>
        <taxon>Pseudomonadati</taxon>
        <taxon>Pseudomonadota</taxon>
        <taxon>Alphaproteobacteria</taxon>
        <taxon>Hyphomicrobiales</taxon>
        <taxon>Nitrobacteraceae</taxon>
        <taxon>Bradyrhizobium</taxon>
    </lineage>
</organism>
<dbReference type="Gene3D" id="2.40.160.20">
    <property type="match status" value="1"/>
</dbReference>
<dbReference type="InterPro" id="IPR007049">
    <property type="entry name" value="Carb-sel_porin_OprB"/>
</dbReference>
<gene>
    <name evidence="4" type="ORF">SAMN05444170_0134</name>
</gene>
<dbReference type="AlphaFoldDB" id="A0A1M7SSZ5"/>
<dbReference type="EMBL" id="LT670849">
    <property type="protein sequence ID" value="SHN61500.1"/>
    <property type="molecule type" value="Genomic_DNA"/>
</dbReference>
<dbReference type="Proteomes" id="UP000184096">
    <property type="component" value="Chromosome I"/>
</dbReference>